<feature type="coiled-coil region" evidence="1">
    <location>
        <begin position="237"/>
        <end position="264"/>
    </location>
</feature>
<keyword evidence="4" id="KW-0732">Signal</keyword>
<dbReference type="InParanoid" id="A0A317XS79"/>
<keyword evidence="6" id="KW-1185">Reference proteome</keyword>
<keyword evidence="3" id="KW-1133">Transmembrane helix</keyword>
<sequence>MRWTSYVALVFAILGLAAQAAPIGEVSELGQLSHLQALSEWEKDASQVAEKVEESERKVARWDKTAKKWGLATLGMYFVGGLGYVASGAIARVGLDRQRHQAKDLQQAIDQANARAAAAATRSEGPMSSTESPSLSSKMTRRALGVDAGATLIETKLPEAESIVSNLPGRAYSERWNELVSQLQDHGNTLGGSPLFSANPSRAASQYHTPLGGVSPAWHPHGLAPSISSDIQQQLDGHRSELEQAALHQRLENLEEELLELKRKQAGGSKGPDKTAKILLVGGATTALAGIASAELVVQNAYDSSIKPHNTPDVTNLDPATCEKLARTFSSLDCSKAKGPGDAASSPS</sequence>
<evidence type="ECO:0000256" key="3">
    <source>
        <dbReference type="SAM" id="Phobius"/>
    </source>
</evidence>
<evidence type="ECO:0000256" key="1">
    <source>
        <dbReference type="SAM" id="Coils"/>
    </source>
</evidence>
<evidence type="ECO:0000313" key="5">
    <source>
        <dbReference type="EMBL" id="PWZ00643.1"/>
    </source>
</evidence>
<feature type="region of interest" description="Disordered" evidence="2">
    <location>
        <begin position="191"/>
        <end position="221"/>
    </location>
</feature>
<dbReference type="AlphaFoldDB" id="A0A317XS79"/>
<keyword evidence="1" id="KW-0175">Coiled coil</keyword>
<feature type="compositionally biased region" description="Low complexity" evidence="2">
    <location>
        <begin position="128"/>
        <end position="137"/>
    </location>
</feature>
<feature type="chain" id="PRO_5016449860" description="Peroxin-14" evidence="4">
    <location>
        <begin position="21"/>
        <end position="348"/>
    </location>
</feature>
<dbReference type="OrthoDB" id="2553336at2759"/>
<reference evidence="5 6" key="1">
    <citation type="journal article" date="2018" name="Mol. Biol. Evol.">
        <title>Broad Genomic Sampling Reveals a Smut Pathogenic Ancestry of the Fungal Clade Ustilaginomycotina.</title>
        <authorList>
            <person name="Kijpornyongpan T."/>
            <person name="Mondo S.J."/>
            <person name="Barry K."/>
            <person name="Sandor L."/>
            <person name="Lee J."/>
            <person name="Lipzen A."/>
            <person name="Pangilinan J."/>
            <person name="LaButti K."/>
            <person name="Hainaut M."/>
            <person name="Henrissat B."/>
            <person name="Grigoriev I.V."/>
            <person name="Spatafora J.W."/>
            <person name="Aime M.C."/>
        </authorList>
    </citation>
    <scope>NUCLEOTIDE SEQUENCE [LARGE SCALE GENOMIC DNA]</scope>
    <source>
        <strain evidence="5 6">MCA 3645</strain>
    </source>
</reference>
<feature type="compositionally biased region" description="Polar residues" evidence="2">
    <location>
        <begin position="196"/>
        <end position="208"/>
    </location>
</feature>
<name>A0A317XS79_9BASI</name>
<keyword evidence="3" id="KW-0472">Membrane</keyword>
<accession>A0A317XS79</accession>
<organism evidence="5 6">
    <name type="scientific">Testicularia cyperi</name>
    <dbReference type="NCBI Taxonomy" id="1882483"/>
    <lineage>
        <taxon>Eukaryota</taxon>
        <taxon>Fungi</taxon>
        <taxon>Dikarya</taxon>
        <taxon>Basidiomycota</taxon>
        <taxon>Ustilaginomycotina</taxon>
        <taxon>Ustilaginomycetes</taxon>
        <taxon>Ustilaginales</taxon>
        <taxon>Anthracoideaceae</taxon>
        <taxon>Testicularia</taxon>
    </lineage>
</organism>
<dbReference type="Proteomes" id="UP000246740">
    <property type="component" value="Unassembled WGS sequence"/>
</dbReference>
<evidence type="ECO:0008006" key="7">
    <source>
        <dbReference type="Google" id="ProtNLM"/>
    </source>
</evidence>
<keyword evidence="3" id="KW-0812">Transmembrane</keyword>
<feature type="transmembrane region" description="Helical" evidence="3">
    <location>
        <begin position="74"/>
        <end position="95"/>
    </location>
</feature>
<proteinExistence type="predicted"/>
<feature type="region of interest" description="Disordered" evidence="2">
    <location>
        <begin position="115"/>
        <end position="138"/>
    </location>
</feature>
<evidence type="ECO:0000256" key="4">
    <source>
        <dbReference type="SAM" id="SignalP"/>
    </source>
</evidence>
<gene>
    <name evidence="5" type="ORF">BCV70DRAFT_206083</name>
</gene>
<dbReference type="EMBL" id="KZ819192">
    <property type="protein sequence ID" value="PWZ00643.1"/>
    <property type="molecule type" value="Genomic_DNA"/>
</dbReference>
<feature type="signal peptide" evidence="4">
    <location>
        <begin position="1"/>
        <end position="20"/>
    </location>
</feature>
<protein>
    <recommendedName>
        <fullName evidence="7">Peroxin-14</fullName>
    </recommendedName>
</protein>
<evidence type="ECO:0000313" key="6">
    <source>
        <dbReference type="Proteomes" id="UP000246740"/>
    </source>
</evidence>
<evidence type="ECO:0000256" key="2">
    <source>
        <dbReference type="SAM" id="MobiDB-lite"/>
    </source>
</evidence>